<dbReference type="OMA" id="QEIATPF"/>
<evidence type="ECO:0000313" key="10">
    <source>
        <dbReference type="EMBL" id="ODN03798.1"/>
    </source>
</evidence>
<feature type="domain" description="Peptidase S9 prolyl oligopeptidase catalytic" evidence="8">
    <location>
        <begin position="484"/>
        <end position="703"/>
    </location>
</feature>
<dbReference type="Proteomes" id="UP000094527">
    <property type="component" value="Unassembled WGS sequence"/>
</dbReference>
<dbReference type="SUPFAM" id="SSF53474">
    <property type="entry name" value="alpha/beta-Hydrolases"/>
    <property type="match status" value="1"/>
</dbReference>
<evidence type="ECO:0000256" key="2">
    <source>
        <dbReference type="ARBA" id="ARBA00004496"/>
    </source>
</evidence>
<dbReference type="STRING" id="48709.A0A1D2NEU9"/>
<dbReference type="PANTHER" id="PTHR42776:SF4">
    <property type="entry name" value="ACYLAMINO-ACID-RELEASING ENZYME"/>
    <property type="match status" value="1"/>
</dbReference>
<reference evidence="10 11" key="1">
    <citation type="journal article" date="2016" name="Genome Biol. Evol.">
        <title>Gene Family Evolution Reflects Adaptation to Soil Environmental Stressors in the Genome of the Collembolan Orchesella cincta.</title>
        <authorList>
            <person name="Faddeeva-Vakhrusheva A."/>
            <person name="Derks M.F."/>
            <person name="Anvar S.Y."/>
            <person name="Agamennone V."/>
            <person name="Suring W."/>
            <person name="Smit S."/>
            <person name="van Straalen N.M."/>
            <person name="Roelofs D."/>
        </authorList>
    </citation>
    <scope>NUCLEOTIDE SEQUENCE [LARGE SCALE GENOMIC DNA]</scope>
    <source>
        <tissue evidence="10">Mixed pool</tissue>
    </source>
</reference>
<dbReference type="GO" id="GO:0004252">
    <property type="term" value="F:serine-type endopeptidase activity"/>
    <property type="evidence" value="ECO:0007669"/>
    <property type="project" value="TreeGrafter"/>
</dbReference>
<evidence type="ECO:0000256" key="7">
    <source>
        <dbReference type="ARBA" id="ARBA00022801"/>
    </source>
</evidence>
<feature type="domain" description="Acylamino-acid-releasing enzyme N-terminal" evidence="9">
    <location>
        <begin position="14"/>
        <end position="423"/>
    </location>
</feature>
<keyword evidence="7" id="KW-0378">Hydrolase</keyword>
<dbReference type="InterPro" id="IPR045550">
    <property type="entry name" value="AARE_N"/>
</dbReference>
<dbReference type="EMBL" id="LJIJ01000063">
    <property type="protein sequence ID" value="ODN03798.1"/>
    <property type="molecule type" value="Genomic_DNA"/>
</dbReference>
<dbReference type="Gene3D" id="3.40.50.1820">
    <property type="entry name" value="alpha/beta hydrolase"/>
    <property type="match status" value="1"/>
</dbReference>
<evidence type="ECO:0000259" key="9">
    <source>
        <dbReference type="Pfam" id="PF19283"/>
    </source>
</evidence>
<evidence type="ECO:0000256" key="4">
    <source>
        <dbReference type="ARBA" id="ARBA00011881"/>
    </source>
</evidence>
<name>A0A1D2NEU9_ORCCI</name>
<dbReference type="GO" id="GO:0006508">
    <property type="term" value="P:proteolysis"/>
    <property type="evidence" value="ECO:0007669"/>
    <property type="project" value="InterPro"/>
</dbReference>
<dbReference type="EC" id="3.4.19.1" evidence="5"/>
<comment type="caution">
    <text evidence="10">The sequence shown here is derived from an EMBL/GenBank/DDBJ whole genome shotgun (WGS) entry which is preliminary data.</text>
</comment>
<evidence type="ECO:0000256" key="3">
    <source>
        <dbReference type="ARBA" id="ARBA00010040"/>
    </source>
</evidence>
<comment type="subcellular location">
    <subcellularLocation>
        <location evidence="2">Cytoplasm</location>
    </subcellularLocation>
</comment>
<evidence type="ECO:0000259" key="8">
    <source>
        <dbReference type="Pfam" id="PF00326"/>
    </source>
</evidence>
<dbReference type="OrthoDB" id="416344at2759"/>
<protein>
    <recommendedName>
        <fullName evidence="5">acylaminoacyl-peptidase</fullName>
        <ecNumber evidence="5">3.4.19.1</ecNumber>
    </recommendedName>
</protein>
<gene>
    <name evidence="10" type="ORF">Ocin01_02885</name>
</gene>
<evidence type="ECO:0000256" key="6">
    <source>
        <dbReference type="ARBA" id="ARBA00022490"/>
    </source>
</evidence>
<evidence type="ECO:0000256" key="5">
    <source>
        <dbReference type="ARBA" id="ARBA00012917"/>
    </source>
</evidence>
<keyword evidence="6" id="KW-0963">Cytoplasm</keyword>
<comment type="subunit">
    <text evidence="4">Homotetramer.</text>
</comment>
<sequence>MAEVDEVVESWINILKIPTLSQAYIREDDNFLNVATTWSVNDAAKKENLSFARTFSVLKNSVGSGTPVVSTPGSVTINEKLSVASRTGQKRAVIVEKASDGDTNSKTEYLQIWSDSTLLKTYNLGELDLHQAVYTSNGWGITMTWSHSENKLAYLAEKKVPKAKSFYTSAAKAKSKAEIEKDTEKEVALGEEFEYKQTWGEQLTGKYFSVIVVVDLDVDEFNVLPLPETHFPTDIQWVGDSHIVGTSYPLPIWRLGLIYCSNRESIIFSVQADGENFQTITETGKACRSPRVRSDGGFLVWQQRNVDGAHDRARSINGIALNQGQPSGQPRVIYESAPQNGMPVFQDFSRNCWSTDGNTLFVVTPNEGTSICLAITVGLPVQVRKIEQVDALLGITNDYLLVSSSTTITSPQLQLLRIAQNYQVVEISQSVSPIDFPTLKELVYGEASPPSIFHGPAIASVPPNSVPLICYPHGGPHSCFVDTFSNDTILFLKLGFAVLRLNYVGSIGGTRDTADDLLGKIGDRDVKDCQAMVEKVLSSNASLNPEQVVVFGGSHGGFLSCHLSSAYPDVYKAIAVRNPVTDLATLVGTSDITDWTYAEAGVNFPGPPVQTLIPIARDLVDAEKYIKASPIHNADKVKGATLLLLGSEDLRVPSQQGLGYYRALKAYGKVAEVRMYPDSHPLTKAAVRLDTIIHAALWFQQYIR</sequence>
<dbReference type="InterPro" id="IPR029058">
    <property type="entry name" value="AB_hydrolase_fold"/>
</dbReference>
<dbReference type="Pfam" id="PF19283">
    <property type="entry name" value="APEH_N"/>
    <property type="match status" value="1"/>
</dbReference>
<proteinExistence type="inferred from homology"/>
<dbReference type="PANTHER" id="PTHR42776">
    <property type="entry name" value="SERINE PEPTIDASE S9 FAMILY MEMBER"/>
    <property type="match status" value="1"/>
</dbReference>
<dbReference type="Pfam" id="PF00326">
    <property type="entry name" value="Peptidase_S9"/>
    <property type="match status" value="1"/>
</dbReference>
<accession>A0A1D2NEU9</accession>
<dbReference type="AlphaFoldDB" id="A0A1D2NEU9"/>
<evidence type="ECO:0000256" key="1">
    <source>
        <dbReference type="ARBA" id="ARBA00000721"/>
    </source>
</evidence>
<keyword evidence="11" id="KW-1185">Reference proteome</keyword>
<dbReference type="GO" id="GO:0005737">
    <property type="term" value="C:cytoplasm"/>
    <property type="evidence" value="ECO:0007669"/>
    <property type="project" value="UniProtKB-SubCell"/>
</dbReference>
<dbReference type="SUPFAM" id="SSF82171">
    <property type="entry name" value="DPP6 N-terminal domain-like"/>
    <property type="match status" value="1"/>
</dbReference>
<dbReference type="GO" id="GO:0008242">
    <property type="term" value="F:omega peptidase activity"/>
    <property type="evidence" value="ECO:0007669"/>
    <property type="project" value="UniProtKB-EC"/>
</dbReference>
<comment type="similarity">
    <text evidence="3">Belongs to the peptidase S9C family.</text>
</comment>
<evidence type="ECO:0000313" key="11">
    <source>
        <dbReference type="Proteomes" id="UP000094527"/>
    </source>
</evidence>
<comment type="catalytic activity">
    <reaction evidence="1">
        <text>Cleavage of an N-acetyl or N-formyl amino acid from the N-terminus of a polypeptide.</text>
        <dbReference type="EC" id="3.4.19.1"/>
    </reaction>
</comment>
<dbReference type="InterPro" id="IPR001375">
    <property type="entry name" value="Peptidase_S9_cat"/>
</dbReference>
<organism evidence="10 11">
    <name type="scientific">Orchesella cincta</name>
    <name type="common">Springtail</name>
    <name type="synonym">Podura cincta</name>
    <dbReference type="NCBI Taxonomy" id="48709"/>
    <lineage>
        <taxon>Eukaryota</taxon>
        <taxon>Metazoa</taxon>
        <taxon>Ecdysozoa</taxon>
        <taxon>Arthropoda</taxon>
        <taxon>Hexapoda</taxon>
        <taxon>Collembola</taxon>
        <taxon>Entomobryomorpha</taxon>
        <taxon>Entomobryoidea</taxon>
        <taxon>Orchesellidae</taxon>
        <taxon>Orchesellinae</taxon>
        <taxon>Orchesella</taxon>
    </lineage>
</organism>